<dbReference type="EMBL" id="CP019602">
    <property type="protein sequence ID" value="ARU15623.1"/>
    <property type="molecule type" value="Genomic_DNA"/>
</dbReference>
<name>A0A1Z1FA64_9SPHN</name>
<reference evidence="1 2" key="1">
    <citation type="submission" date="2017-01" db="EMBL/GenBank/DDBJ databases">
        <title>Complete genome sequence of esterase-producing bacterium Croceicoccus marinus E4A9.</title>
        <authorList>
            <person name="Wu Y.-H."/>
            <person name="Cheng H."/>
            <person name="Xu L."/>
            <person name="Huo Y.-Y."/>
            <person name="Wang C.-S."/>
            <person name="Xu X.-W."/>
        </authorList>
    </citation>
    <scope>NUCLEOTIDE SEQUENCE [LARGE SCALE GENOMIC DNA]</scope>
    <source>
        <strain evidence="1 2">E4A9</strain>
    </source>
</reference>
<dbReference type="KEGG" id="cman:A9D14_04805"/>
<evidence type="ECO:0000313" key="1">
    <source>
        <dbReference type="EMBL" id="ARU15623.1"/>
    </source>
</evidence>
<evidence type="ECO:0000313" key="2">
    <source>
        <dbReference type="Proteomes" id="UP000195807"/>
    </source>
</evidence>
<dbReference type="STRING" id="450378.GCA_001661675_00963"/>
<dbReference type="RefSeq" id="WP_066843421.1">
    <property type="nucleotide sequence ID" value="NZ_CP019602.1"/>
</dbReference>
<gene>
    <name evidence="1" type="ORF">A9D14_04805</name>
</gene>
<dbReference type="Proteomes" id="UP000195807">
    <property type="component" value="Chromosome"/>
</dbReference>
<proteinExistence type="predicted"/>
<keyword evidence="2" id="KW-1185">Reference proteome</keyword>
<protein>
    <submittedName>
        <fullName evidence="1">Uncharacterized protein</fullName>
    </submittedName>
</protein>
<sequence length="74" mass="8495">MKVPPYFIKELPLVEMEAGCAWLQLPSGTGPQLVVPRSTWRHFLEAEIRRLNEFEKVERAARQVVQFEEAGGAR</sequence>
<organism evidence="1 2">
    <name type="scientific">Croceicoccus marinus</name>
    <dbReference type="NCBI Taxonomy" id="450378"/>
    <lineage>
        <taxon>Bacteria</taxon>
        <taxon>Pseudomonadati</taxon>
        <taxon>Pseudomonadota</taxon>
        <taxon>Alphaproteobacteria</taxon>
        <taxon>Sphingomonadales</taxon>
        <taxon>Erythrobacteraceae</taxon>
        <taxon>Croceicoccus</taxon>
    </lineage>
</organism>
<dbReference type="AlphaFoldDB" id="A0A1Z1FA64"/>
<accession>A0A1Z1FA64</accession>